<evidence type="ECO:0000256" key="3">
    <source>
        <dbReference type="ARBA" id="ARBA00022553"/>
    </source>
</evidence>
<dbReference type="Proteomes" id="UP000887565">
    <property type="component" value="Unplaced"/>
</dbReference>
<name>A0A915L2U8_ROMCU</name>
<feature type="compositionally biased region" description="Basic and acidic residues" evidence="8">
    <location>
        <begin position="240"/>
        <end position="261"/>
    </location>
</feature>
<proteinExistence type="predicted"/>
<dbReference type="AlphaFoldDB" id="A0A915L2U8"/>
<feature type="region of interest" description="Disordered" evidence="8">
    <location>
        <begin position="239"/>
        <end position="261"/>
    </location>
</feature>
<comment type="subcellular location">
    <subcellularLocation>
        <location evidence="1">Membrane</location>
        <topology evidence="1">Multi-pass membrane protein</topology>
    </subcellularLocation>
</comment>
<keyword evidence="6 9" id="KW-0472">Membrane</keyword>
<evidence type="ECO:0000313" key="11">
    <source>
        <dbReference type="WBParaSite" id="nRc.2.0.1.t45444-RA"/>
    </source>
</evidence>
<dbReference type="InterPro" id="IPR028266">
    <property type="entry name" value="TP53I11"/>
</dbReference>
<evidence type="ECO:0000256" key="5">
    <source>
        <dbReference type="ARBA" id="ARBA00022989"/>
    </source>
</evidence>
<evidence type="ECO:0000256" key="4">
    <source>
        <dbReference type="ARBA" id="ARBA00022692"/>
    </source>
</evidence>
<reference evidence="11" key="1">
    <citation type="submission" date="2022-11" db="UniProtKB">
        <authorList>
            <consortium name="WormBaseParasite"/>
        </authorList>
    </citation>
    <scope>IDENTIFICATION</scope>
</reference>
<feature type="transmembrane region" description="Helical" evidence="9">
    <location>
        <begin position="109"/>
        <end position="126"/>
    </location>
</feature>
<keyword evidence="5 9" id="KW-1133">Transmembrane helix</keyword>
<evidence type="ECO:0000256" key="6">
    <source>
        <dbReference type="ARBA" id="ARBA00023136"/>
    </source>
</evidence>
<evidence type="ECO:0000313" key="10">
    <source>
        <dbReference type="Proteomes" id="UP000887565"/>
    </source>
</evidence>
<evidence type="ECO:0000256" key="7">
    <source>
        <dbReference type="ARBA" id="ARBA00032100"/>
    </source>
</evidence>
<keyword evidence="3" id="KW-0597">Phosphoprotein</keyword>
<dbReference type="PANTHER" id="PTHR31584:SF1">
    <property type="entry name" value="TUMOR PROTEIN P53-INDUCIBLE PROTEIN 11"/>
    <property type="match status" value="1"/>
</dbReference>
<organism evidence="10 11">
    <name type="scientific">Romanomermis culicivorax</name>
    <name type="common">Nematode worm</name>
    <dbReference type="NCBI Taxonomy" id="13658"/>
    <lineage>
        <taxon>Eukaryota</taxon>
        <taxon>Metazoa</taxon>
        <taxon>Ecdysozoa</taxon>
        <taxon>Nematoda</taxon>
        <taxon>Enoplea</taxon>
        <taxon>Dorylaimia</taxon>
        <taxon>Mermithida</taxon>
        <taxon>Mermithoidea</taxon>
        <taxon>Mermithidae</taxon>
        <taxon>Romanomermis</taxon>
    </lineage>
</organism>
<evidence type="ECO:0000256" key="2">
    <source>
        <dbReference type="ARBA" id="ARBA00019449"/>
    </source>
</evidence>
<keyword evidence="4 9" id="KW-0812">Transmembrane</keyword>
<accession>A0A915L2U8</accession>
<feature type="transmembrane region" description="Helical" evidence="9">
    <location>
        <begin position="65"/>
        <end position="89"/>
    </location>
</feature>
<keyword evidence="10" id="KW-1185">Reference proteome</keyword>
<dbReference type="PANTHER" id="PTHR31584">
    <property type="entry name" value="TUMOR PROTEIN P53-INDUCIBLE PROTEIN 11"/>
    <property type="match status" value="1"/>
</dbReference>
<dbReference type="GO" id="GO:0016020">
    <property type="term" value="C:membrane"/>
    <property type="evidence" value="ECO:0007669"/>
    <property type="project" value="UniProtKB-SubCell"/>
</dbReference>
<sequence length="261" mass="28676">MSESGGRRREITPLKNSNSDLHSRLKTRKVLGVGEIRDDKDVYRSKISQILGHSEQFQVNLPVGLYFWHMINVFYFAGYGLMALVFPATTATIDMSTAAENGGGSSVPYRLYGSLLLGYAILYKQLTLTKLKSNMTVGLKSAVLVFLLQTSVKLLGGAPIKNVWLQIVGLVGNILFHELSSQSKLLSIDWLKEWLECWDVGIGAGVIGYGPQQQQSSNDELGATPATEFPLATMAADDALSEKSSENNDIDKINENDKKLD</sequence>
<dbReference type="Pfam" id="PF14936">
    <property type="entry name" value="p53-inducible11"/>
    <property type="match status" value="1"/>
</dbReference>
<protein>
    <recommendedName>
        <fullName evidence="2">Tumor protein p53-inducible protein 11</fullName>
    </recommendedName>
    <alternativeName>
        <fullName evidence="7">p53-induced gene 11 protein</fullName>
    </alternativeName>
</protein>
<dbReference type="WBParaSite" id="nRc.2.0.1.t45444-RA">
    <property type="protein sequence ID" value="nRc.2.0.1.t45444-RA"/>
    <property type="gene ID" value="nRc.2.0.1.g45444"/>
</dbReference>
<evidence type="ECO:0000256" key="8">
    <source>
        <dbReference type="SAM" id="MobiDB-lite"/>
    </source>
</evidence>
<evidence type="ECO:0000256" key="1">
    <source>
        <dbReference type="ARBA" id="ARBA00004141"/>
    </source>
</evidence>
<evidence type="ECO:0000256" key="9">
    <source>
        <dbReference type="SAM" id="Phobius"/>
    </source>
</evidence>